<evidence type="ECO:0000313" key="2">
    <source>
        <dbReference type="EMBL" id="CAG8530836.1"/>
    </source>
</evidence>
<dbReference type="AlphaFoldDB" id="A0A9N9AHM0"/>
<protein>
    <submittedName>
        <fullName evidence="2">20604_t:CDS:1</fullName>
    </submittedName>
</protein>
<organism evidence="2 3">
    <name type="scientific">Dentiscutata erythropus</name>
    <dbReference type="NCBI Taxonomy" id="1348616"/>
    <lineage>
        <taxon>Eukaryota</taxon>
        <taxon>Fungi</taxon>
        <taxon>Fungi incertae sedis</taxon>
        <taxon>Mucoromycota</taxon>
        <taxon>Glomeromycotina</taxon>
        <taxon>Glomeromycetes</taxon>
        <taxon>Diversisporales</taxon>
        <taxon>Gigasporaceae</taxon>
        <taxon>Dentiscutata</taxon>
    </lineage>
</organism>
<proteinExistence type="predicted"/>
<evidence type="ECO:0000256" key="1">
    <source>
        <dbReference type="SAM" id="MobiDB-lite"/>
    </source>
</evidence>
<sequence>MNICFALNDNKATEFRGKNLESTWISTATATKWKNKSSVKSTNATSNKNQPTVSKLASSSNKTLDSCVNDDNSILLSLDVQLKTKTIDININTTRQFLHLVNQEYTKMKASELLTKSLNKGPWHTRCIRT</sequence>
<evidence type="ECO:0000313" key="3">
    <source>
        <dbReference type="Proteomes" id="UP000789405"/>
    </source>
</evidence>
<accession>A0A9N9AHM0</accession>
<dbReference type="EMBL" id="CAJVPY010001647">
    <property type="protein sequence ID" value="CAG8530836.1"/>
    <property type="molecule type" value="Genomic_DNA"/>
</dbReference>
<feature type="region of interest" description="Disordered" evidence="1">
    <location>
        <begin position="35"/>
        <end position="56"/>
    </location>
</feature>
<comment type="caution">
    <text evidence="2">The sequence shown here is derived from an EMBL/GenBank/DDBJ whole genome shotgun (WGS) entry which is preliminary data.</text>
</comment>
<reference evidence="2" key="1">
    <citation type="submission" date="2021-06" db="EMBL/GenBank/DDBJ databases">
        <authorList>
            <person name="Kallberg Y."/>
            <person name="Tangrot J."/>
            <person name="Rosling A."/>
        </authorList>
    </citation>
    <scope>NUCLEOTIDE SEQUENCE</scope>
    <source>
        <strain evidence="2">MA453B</strain>
    </source>
</reference>
<gene>
    <name evidence="2" type="ORF">DERYTH_LOCUS4335</name>
</gene>
<name>A0A9N9AHM0_9GLOM</name>
<dbReference type="Proteomes" id="UP000789405">
    <property type="component" value="Unassembled WGS sequence"/>
</dbReference>
<keyword evidence="3" id="KW-1185">Reference proteome</keyword>